<dbReference type="FunFam" id="3.30.70.330:FF:000120">
    <property type="entry name" value="Negative regulator of differentiation 1"/>
    <property type="match status" value="1"/>
</dbReference>
<dbReference type="GO" id="GO:0000398">
    <property type="term" value="P:mRNA splicing, via spliceosome"/>
    <property type="evidence" value="ECO:0007669"/>
    <property type="project" value="TreeGrafter"/>
</dbReference>
<dbReference type="InterPro" id="IPR012677">
    <property type="entry name" value="Nucleotide-bd_a/b_plait_sf"/>
</dbReference>
<evidence type="ECO:0000259" key="5">
    <source>
        <dbReference type="PROSITE" id="PS50102"/>
    </source>
</evidence>
<dbReference type="PANTHER" id="PTHR14089">
    <property type="entry name" value="PRE-MRNA-SPLICING FACTOR RBM22"/>
    <property type="match status" value="1"/>
</dbReference>
<dbReference type="EMBL" id="CABFWN010000001">
    <property type="protein sequence ID" value="VUG17080.1"/>
    <property type="molecule type" value="Genomic_DNA"/>
</dbReference>
<feature type="compositionally biased region" description="Low complexity" evidence="4">
    <location>
        <begin position="714"/>
        <end position="736"/>
    </location>
</feature>
<dbReference type="SUPFAM" id="SSF54928">
    <property type="entry name" value="RNA-binding domain, RBD"/>
    <property type="match status" value="2"/>
</dbReference>
<feature type="domain" description="RRM" evidence="5">
    <location>
        <begin position="240"/>
        <end position="313"/>
    </location>
</feature>
<sequence length="763" mass="83930">MSHADQSGYTLPTGFSGFLDSGGPDHLSNKQWFHSQQQHDRSRKPFERSYTNQPQFIDRQSTSSSSNTSDLSPETYNNAVLQDQQYMAAVQADHQYRNATSVRPQVMQHHFLRSNRPLSHVYNSSMTANNSSAVSSASSIPTISSTQSIQSVTSSISGPQNSYQMSTLADVNSNLSAESVGMTQTTSVPITCSTFPTSISNVADRRGSMPMLGITHSCGENQYEAATSETDISNTIAPSRTVYLGNVPPYTRANKLLDHVRSGVVESLRIIPSKNCAFVSFLDEKAAMLFHSDAILKRLTIDNHEIKVGWGKPTAVPPVVASCVARYNATRNVYLGNLPSDTTEQELVSDLSEYGEIETVKILSEKRIAFVHFTSILAATRCVQTLPLVSKYCDRKVFYGKDRCAFITKTQQHNAAQYLGLNPLQDNLPDNIDRDQIASALVKQSNAAAMIATAAGGSSNLGNRTIYLGNLNPETTVEEICNAVRGGILQNIRPIPERHVCFVTFIDPISAAQFFAMSSIHGLIIHNRKVKVGWGKHSGPLPGSISLAVANGASRNIYIGGLDKIPEIAFTQEKLYHDFKPFGDIEQINFFEQKHCCFVNFTNISNAVKAIDGIHNNPDYEKCKINFGKDRCGNTPRHFQSSRSRCNSHKSSSSSTSASTTYKLQKLPLSFDYIRQRHNSEHYDNNDQLNTGSANSPPAIFSLKQEQQQYGFISNSSSGINSSTQNNNLNKNDTSQGYTAERASQCGPLGIITDHANHLNHSY</sequence>
<dbReference type="PROSITE" id="PS50102">
    <property type="entry name" value="RRM"/>
    <property type="match status" value="4"/>
</dbReference>
<evidence type="ECO:0000256" key="2">
    <source>
        <dbReference type="ARBA" id="ARBA00022884"/>
    </source>
</evidence>
<dbReference type="Proteomes" id="UP000478008">
    <property type="component" value="Unassembled WGS sequence"/>
</dbReference>
<accession>A0A7D9GYH0</accession>
<feature type="region of interest" description="Disordered" evidence="4">
    <location>
        <begin position="636"/>
        <end position="661"/>
    </location>
</feature>
<dbReference type="SMART" id="SM00360">
    <property type="entry name" value="RRM"/>
    <property type="match status" value="4"/>
</dbReference>
<evidence type="ECO:0000256" key="1">
    <source>
        <dbReference type="ARBA" id="ARBA00022737"/>
    </source>
</evidence>
<keyword evidence="7" id="KW-1185">Reference proteome</keyword>
<dbReference type="FunFam" id="3.30.70.330:FF:000047">
    <property type="entry name" value="Differentiation 1 negative regulator"/>
    <property type="match status" value="1"/>
</dbReference>
<feature type="region of interest" description="Disordered" evidence="4">
    <location>
        <begin position="714"/>
        <end position="738"/>
    </location>
</feature>
<dbReference type="Gene3D" id="3.30.70.330">
    <property type="match status" value="4"/>
</dbReference>
<dbReference type="InterPro" id="IPR035979">
    <property type="entry name" value="RBD_domain_sf"/>
</dbReference>
<evidence type="ECO:0000313" key="6">
    <source>
        <dbReference type="EMBL" id="VUG17080.1"/>
    </source>
</evidence>
<feature type="domain" description="RRM" evidence="5">
    <location>
        <begin position="331"/>
        <end position="412"/>
    </location>
</feature>
<evidence type="ECO:0000256" key="4">
    <source>
        <dbReference type="SAM" id="MobiDB-lite"/>
    </source>
</evidence>
<feature type="compositionally biased region" description="Basic and acidic residues" evidence="4">
    <location>
        <begin position="37"/>
        <end position="47"/>
    </location>
</feature>
<evidence type="ECO:0000313" key="7">
    <source>
        <dbReference type="Proteomes" id="UP000478008"/>
    </source>
</evidence>
<evidence type="ECO:0000256" key="3">
    <source>
        <dbReference type="PROSITE-ProRule" id="PRU00176"/>
    </source>
</evidence>
<dbReference type="GO" id="GO:0010468">
    <property type="term" value="P:regulation of gene expression"/>
    <property type="evidence" value="ECO:0007669"/>
    <property type="project" value="UniProtKB-ARBA"/>
</dbReference>
<dbReference type="PANTHER" id="PTHR14089:SF8">
    <property type="entry name" value="RNA-BINDING PROTEIN MRN1"/>
    <property type="match status" value="1"/>
</dbReference>
<dbReference type="GO" id="GO:0051252">
    <property type="term" value="P:regulation of RNA metabolic process"/>
    <property type="evidence" value="ECO:0007669"/>
    <property type="project" value="UniProtKB-ARBA"/>
</dbReference>
<protein>
    <submittedName>
        <fullName evidence="6">DEBR0S1_32726g1_1</fullName>
    </submittedName>
</protein>
<feature type="domain" description="RRM" evidence="5">
    <location>
        <begin position="464"/>
        <end position="537"/>
    </location>
</feature>
<keyword evidence="1" id="KW-0677">Repeat</keyword>
<name>A0A7D9GYH0_DEKBR</name>
<dbReference type="AlphaFoldDB" id="A0A7D9GYH0"/>
<dbReference type="GO" id="GO:0010494">
    <property type="term" value="C:cytoplasmic stress granule"/>
    <property type="evidence" value="ECO:0007669"/>
    <property type="project" value="TreeGrafter"/>
</dbReference>
<organism evidence="6 7">
    <name type="scientific">Dekkera bruxellensis</name>
    <name type="common">Brettanomyces custersii</name>
    <dbReference type="NCBI Taxonomy" id="5007"/>
    <lineage>
        <taxon>Eukaryota</taxon>
        <taxon>Fungi</taxon>
        <taxon>Dikarya</taxon>
        <taxon>Ascomycota</taxon>
        <taxon>Saccharomycotina</taxon>
        <taxon>Pichiomycetes</taxon>
        <taxon>Pichiales</taxon>
        <taxon>Pichiaceae</taxon>
        <taxon>Brettanomyces</taxon>
    </lineage>
</organism>
<reference evidence="6 7" key="1">
    <citation type="submission" date="2019-07" db="EMBL/GenBank/DDBJ databases">
        <authorList>
            <person name="Friedrich A."/>
            <person name="Schacherer J."/>
        </authorList>
    </citation>
    <scope>NUCLEOTIDE SEQUENCE [LARGE SCALE GENOMIC DNA]</scope>
</reference>
<dbReference type="GO" id="GO:0003729">
    <property type="term" value="F:mRNA binding"/>
    <property type="evidence" value="ECO:0007669"/>
    <property type="project" value="TreeGrafter"/>
</dbReference>
<feature type="region of interest" description="Disordered" evidence="4">
    <location>
        <begin position="20"/>
        <end position="74"/>
    </location>
</feature>
<dbReference type="InterPro" id="IPR000504">
    <property type="entry name" value="RRM_dom"/>
</dbReference>
<dbReference type="CDD" id="cd12521">
    <property type="entry name" value="RRM3_MRN1"/>
    <property type="match status" value="1"/>
</dbReference>
<feature type="compositionally biased region" description="Low complexity" evidence="4">
    <location>
        <begin position="641"/>
        <end position="659"/>
    </location>
</feature>
<gene>
    <name evidence="6" type="ORF">DEBR0S1_32726G</name>
</gene>
<dbReference type="InterPro" id="IPR039171">
    <property type="entry name" value="Cwc2/Slt11"/>
</dbReference>
<keyword evidence="2 3" id="KW-0694">RNA-binding</keyword>
<feature type="domain" description="RRM" evidence="5">
    <location>
        <begin position="555"/>
        <end position="630"/>
    </location>
</feature>
<dbReference type="Pfam" id="PF00076">
    <property type="entry name" value="RRM_1"/>
    <property type="match status" value="2"/>
</dbReference>
<feature type="compositionally biased region" description="Polar residues" evidence="4">
    <location>
        <begin position="49"/>
        <end position="60"/>
    </location>
</feature>
<proteinExistence type="predicted"/>